<name>A0A380S755_FIBSU</name>
<dbReference type="SUPFAM" id="SSF159894">
    <property type="entry name" value="YgaC/TfoX-N like"/>
    <property type="match status" value="1"/>
</dbReference>
<feature type="domain" description="TfoX N-terminal" evidence="1">
    <location>
        <begin position="21"/>
        <end position="96"/>
    </location>
</feature>
<evidence type="ECO:0000313" key="3">
    <source>
        <dbReference type="Proteomes" id="UP000255423"/>
    </source>
</evidence>
<dbReference type="Proteomes" id="UP000255423">
    <property type="component" value="Unassembled WGS sequence"/>
</dbReference>
<dbReference type="EMBL" id="UHJL01000002">
    <property type="protein sequence ID" value="SUQ24406.1"/>
    <property type="molecule type" value="Genomic_DNA"/>
</dbReference>
<protein>
    <submittedName>
        <fullName evidence="2">TfoX N-terminal domain-containing protein</fullName>
    </submittedName>
</protein>
<gene>
    <name evidence="2" type="ORF">SAMN05661053_1806</name>
</gene>
<dbReference type="Gene3D" id="3.30.1460.30">
    <property type="entry name" value="YgaC/TfoX-N like chaperone"/>
    <property type="match status" value="1"/>
</dbReference>
<dbReference type="AlphaFoldDB" id="A0A380S755"/>
<sequence length="111" mass="12406">MPSSEKYRDHVLEQFKGKLLEGGFRVTTRKMMGEYILYADGKIFGGIYDDRLLVKPVAAAKAMLPNAKLQLPYDGAKPMLRVTAEQIADNGLLVRLLDAMLPELPAVKKKK</sequence>
<proteinExistence type="predicted"/>
<dbReference type="Pfam" id="PF04993">
    <property type="entry name" value="TfoX_N"/>
    <property type="match status" value="1"/>
</dbReference>
<evidence type="ECO:0000259" key="1">
    <source>
        <dbReference type="Pfam" id="PF04993"/>
    </source>
</evidence>
<evidence type="ECO:0000313" key="2">
    <source>
        <dbReference type="EMBL" id="SUQ24406.1"/>
    </source>
</evidence>
<reference evidence="2 3" key="1">
    <citation type="submission" date="2017-08" db="EMBL/GenBank/DDBJ databases">
        <authorList>
            <person name="de Groot N.N."/>
        </authorList>
    </citation>
    <scope>NUCLEOTIDE SEQUENCE [LARGE SCALE GENOMIC DNA]</scope>
    <source>
        <strain evidence="2 3">HM2</strain>
    </source>
</reference>
<accession>A0A380S755</accession>
<organism evidence="2 3">
    <name type="scientific">Fibrobacter succinogenes</name>
    <name type="common">Bacteroides succinogenes</name>
    <dbReference type="NCBI Taxonomy" id="833"/>
    <lineage>
        <taxon>Bacteria</taxon>
        <taxon>Pseudomonadati</taxon>
        <taxon>Fibrobacterota</taxon>
        <taxon>Fibrobacteria</taxon>
        <taxon>Fibrobacterales</taxon>
        <taxon>Fibrobacteraceae</taxon>
        <taxon>Fibrobacter</taxon>
    </lineage>
</organism>
<dbReference type="RefSeq" id="WP_109572908.1">
    <property type="nucleotide sequence ID" value="NZ_UHJL01000002.1"/>
</dbReference>
<dbReference type="InterPro" id="IPR007076">
    <property type="entry name" value="TfoX_N"/>
</dbReference>